<comment type="caution">
    <text evidence="2">The sequence shown here is derived from an EMBL/GenBank/DDBJ whole genome shotgun (WGS) entry which is preliminary data.</text>
</comment>
<dbReference type="AlphaFoldDB" id="A0A9Q0DXV7"/>
<organism evidence="2 3">
    <name type="scientific">Muraenolepis orangiensis</name>
    <name type="common">Patagonian moray cod</name>
    <dbReference type="NCBI Taxonomy" id="630683"/>
    <lineage>
        <taxon>Eukaryota</taxon>
        <taxon>Metazoa</taxon>
        <taxon>Chordata</taxon>
        <taxon>Craniata</taxon>
        <taxon>Vertebrata</taxon>
        <taxon>Euteleostomi</taxon>
        <taxon>Actinopterygii</taxon>
        <taxon>Neopterygii</taxon>
        <taxon>Teleostei</taxon>
        <taxon>Neoteleostei</taxon>
        <taxon>Acanthomorphata</taxon>
        <taxon>Zeiogadaria</taxon>
        <taxon>Gadariae</taxon>
        <taxon>Gadiformes</taxon>
        <taxon>Muraenolepidoidei</taxon>
        <taxon>Muraenolepididae</taxon>
        <taxon>Muraenolepis</taxon>
    </lineage>
</organism>
<dbReference type="EMBL" id="JANIIK010000110">
    <property type="protein sequence ID" value="KAJ3596459.1"/>
    <property type="molecule type" value="Genomic_DNA"/>
</dbReference>
<protein>
    <submittedName>
        <fullName evidence="2">Uncharacterized protein</fullName>
    </submittedName>
</protein>
<keyword evidence="3" id="KW-1185">Reference proteome</keyword>
<evidence type="ECO:0000256" key="1">
    <source>
        <dbReference type="SAM" id="MobiDB-lite"/>
    </source>
</evidence>
<sequence>MRSKHEELFPGGEPEVGSVVRGLCGDGGAAVPGVRPGLRGGPGSEPGSSTGRPIRGPRHHDHPRPDLKGPRCCPGGGQRSSYPPVDPPPHAQGESGTGPGG</sequence>
<feature type="region of interest" description="Disordered" evidence="1">
    <location>
        <begin position="1"/>
        <end position="101"/>
    </location>
</feature>
<feature type="non-terminal residue" evidence="2">
    <location>
        <position position="101"/>
    </location>
</feature>
<name>A0A9Q0DXV7_9TELE</name>
<proteinExistence type="predicted"/>
<evidence type="ECO:0000313" key="3">
    <source>
        <dbReference type="Proteomes" id="UP001148018"/>
    </source>
</evidence>
<reference evidence="2" key="1">
    <citation type="submission" date="2022-07" db="EMBL/GenBank/DDBJ databases">
        <title>Chromosome-level genome of Muraenolepis orangiensis.</title>
        <authorList>
            <person name="Kim J."/>
        </authorList>
    </citation>
    <scope>NUCLEOTIDE SEQUENCE</scope>
    <source>
        <strain evidence="2">KU_S4_2022</strain>
        <tissue evidence="2">Muscle</tissue>
    </source>
</reference>
<gene>
    <name evidence="2" type="ORF">NHX12_002866</name>
</gene>
<dbReference type="Proteomes" id="UP001148018">
    <property type="component" value="Unassembled WGS sequence"/>
</dbReference>
<accession>A0A9Q0DXV7</accession>
<evidence type="ECO:0000313" key="2">
    <source>
        <dbReference type="EMBL" id="KAJ3596459.1"/>
    </source>
</evidence>